<protein>
    <recommendedName>
        <fullName evidence="12">UDP-glycosyltransferase TURAN</fullName>
    </recommendedName>
</protein>
<dbReference type="Proteomes" id="UP000007305">
    <property type="component" value="Chromosome 10"/>
</dbReference>
<dbReference type="InParanoid" id="A0A804RM83"/>
<evidence type="ECO:0000313" key="11">
    <source>
        <dbReference type="Proteomes" id="UP000007305"/>
    </source>
</evidence>
<evidence type="ECO:0000256" key="8">
    <source>
        <dbReference type="ARBA" id="ARBA00023136"/>
    </source>
</evidence>
<comment type="pathway">
    <text evidence="2">Protein modification; protein glycosylation.</text>
</comment>
<evidence type="ECO:0008006" key="12">
    <source>
        <dbReference type="Google" id="ProtNLM"/>
    </source>
</evidence>
<evidence type="ECO:0000256" key="7">
    <source>
        <dbReference type="ARBA" id="ARBA00022989"/>
    </source>
</evidence>
<keyword evidence="7 9" id="KW-1133">Transmembrane helix</keyword>
<name>A0A804RM83_MAIZE</name>
<dbReference type="GO" id="GO:0005783">
    <property type="term" value="C:endoplasmic reticulum"/>
    <property type="evidence" value="ECO:0000318"/>
    <property type="project" value="GO_Central"/>
</dbReference>
<keyword evidence="3" id="KW-0328">Glycosyltransferase</keyword>
<evidence type="ECO:0000256" key="6">
    <source>
        <dbReference type="ARBA" id="ARBA00022824"/>
    </source>
</evidence>
<sequence length="310" mass="35613">MDSCVEVVEVESALRHKAKLERHQRTAERAVYSNAIAMLPSTCLFAWPVAVLIITNFQAKALAEKNMQDILVQREHAEKHRLAEFLDPEVKRWFEKYLRQMVDGAFCVTKAMQHELAQNWGIRLGNSICSAMGNAKCISVEEVWEDMNITVFASKIDGEVFLKSNRPALVSSTSWTPDEDFSILLEAVLMYDRRVAAALGEDVSTDEEQLWIDIKNGKQFVYPRLLFIITGKGPDRKKYEDQIKRLKLRRVALRTMWLASEDYPLLLGYTSSPLEDRAKWPYPEGPHIRAQIMFSKCLLGLLQNCLKERC</sequence>
<evidence type="ECO:0000256" key="4">
    <source>
        <dbReference type="ARBA" id="ARBA00022679"/>
    </source>
</evidence>
<dbReference type="PANTHER" id="PTHR13036">
    <property type="entry name" value="BETA1,4 MANNOSYLTRANSFERASE"/>
    <property type="match status" value="1"/>
</dbReference>
<dbReference type="InterPro" id="IPR026051">
    <property type="entry name" value="ALG1-like"/>
</dbReference>
<dbReference type="GO" id="GO:0005789">
    <property type="term" value="C:endoplasmic reticulum membrane"/>
    <property type="evidence" value="ECO:0007669"/>
    <property type="project" value="UniProtKB-SubCell"/>
</dbReference>
<keyword evidence="4" id="KW-0808">Transferase</keyword>
<accession>A0A804RM83</accession>
<keyword evidence="6" id="KW-0256">Endoplasmic reticulum</keyword>
<proteinExistence type="predicted"/>
<evidence type="ECO:0000256" key="5">
    <source>
        <dbReference type="ARBA" id="ARBA00022692"/>
    </source>
</evidence>
<keyword evidence="5 9" id="KW-0812">Transmembrane</keyword>
<reference evidence="10" key="3">
    <citation type="submission" date="2021-05" db="UniProtKB">
        <authorList>
            <consortium name="EnsemblPlants"/>
        </authorList>
    </citation>
    <scope>IDENTIFICATION</scope>
    <source>
        <strain evidence="10">cv. B73</strain>
    </source>
</reference>
<evidence type="ECO:0000256" key="3">
    <source>
        <dbReference type="ARBA" id="ARBA00022676"/>
    </source>
</evidence>
<dbReference type="PANTHER" id="PTHR13036:SF0">
    <property type="entry name" value="CHITOBIOSYLDIPHOSPHODOLICHOL BETA-MANNOSYLTRANSFERASE"/>
    <property type="match status" value="1"/>
</dbReference>
<evidence type="ECO:0000256" key="2">
    <source>
        <dbReference type="ARBA" id="ARBA00004922"/>
    </source>
</evidence>
<reference evidence="11" key="1">
    <citation type="journal article" date="2009" name="Science">
        <title>The B73 maize genome: complexity, diversity, and dynamics.</title>
        <authorList>
            <person name="Schnable P.S."/>
            <person name="Ware D."/>
            <person name="Fulton R.S."/>
            <person name="Stein J.C."/>
            <person name="Wei F."/>
            <person name="Pasternak S."/>
            <person name="Liang C."/>
            <person name="Zhang J."/>
            <person name="Fulton L."/>
            <person name="Graves T.A."/>
            <person name="Minx P."/>
            <person name="Reily A.D."/>
            <person name="Courtney L."/>
            <person name="Kruchowski S.S."/>
            <person name="Tomlinson C."/>
            <person name="Strong C."/>
            <person name="Delehaunty K."/>
            <person name="Fronick C."/>
            <person name="Courtney B."/>
            <person name="Rock S.M."/>
            <person name="Belter E."/>
            <person name="Du F."/>
            <person name="Kim K."/>
            <person name="Abbott R.M."/>
            <person name="Cotton M."/>
            <person name="Levy A."/>
            <person name="Marchetto P."/>
            <person name="Ochoa K."/>
            <person name="Jackson S.M."/>
            <person name="Gillam B."/>
            <person name="Chen W."/>
            <person name="Yan L."/>
            <person name="Higginbotham J."/>
            <person name="Cardenas M."/>
            <person name="Waligorski J."/>
            <person name="Applebaum E."/>
            <person name="Phelps L."/>
            <person name="Falcone J."/>
            <person name="Kanchi K."/>
            <person name="Thane T."/>
            <person name="Scimone A."/>
            <person name="Thane N."/>
            <person name="Henke J."/>
            <person name="Wang T."/>
            <person name="Ruppert J."/>
            <person name="Shah N."/>
            <person name="Rotter K."/>
            <person name="Hodges J."/>
            <person name="Ingenthron E."/>
            <person name="Cordes M."/>
            <person name="Kohlberg S."/>
            <person name="Sgro J."/>
            <person name="Delgado B."/>
            <person name="Mead K."/>
            <person name="Chinwalla A."/>
            <person name="Leonard S."/>
            <person name="Crouse K."/>
            <person name="Collura K."/>
            <person name="Kudrna D."/>
            <person name="Currie J."/>
            <person name="He R."/>
            <person name="Angelova A."/>
            <person name="Rajasekar S."/>
            <person name="Mueller T."/>
            <person name="Lomeli R."/>
            <person name="Scara G."/>
            <person name="Ko A."/>
            <person name="Delaney K."/>
            <person name="Wissotski M."/>
            <person name="Lopez G."/>
            <person name="Campos D."/>
            <person name="Braidotti M."/>
            <person name="Ashley E."/>
            <person name="Golser W."/>
            <person name="Kim H."/>
            <person name="Lee S."/>
            <person name="Lin J."/>
            <person name="Dujmic Z."/>
            <person name="Kim W."/>
            <person name="Talag J."/>
            <person name="Zuccolo A."/>
            <person name="Fan C."/>
            <person name="Sebastian A."/>
            <person name="Kramer M."/>
            <person name="Spiegel L."/>
            <person name="Nascimento L."/>
            <person name="Zutavern T."/>
            <person name="Miller B."/>
            <person name="Ambroise C."/>
            <person name="Muller S."/>
            <person name="Spooner W."/>
            <person name="Narechania A."/>
            <person name="Ren L."/>
            <person name="Wei S."/>
            <person name="Kumari S."/>
            <person name="Faga B."/>
            <person name="Levy M.J."/>
            <person name="McMahan L."/>
            <person name="Van Buren P."/>
            <person name="Vaughn M.W."/>
            <person name="Ying K."/>
            <person name="Yeh C.-T."/>
            <person name="Emrich S.J."/>
            <person name="Jia Y."/>
            <person name="Kalyanaraman A."/>
            <person name="Hsia A.-P."/>
            <person name="Barbazuk W.B."/>
            <person name="Baucom R.S."/>
            <person name="Brutnell T.P."/>
            <person name="Carpita N.C."/>
            <person name="Chaparro C."/>
            <person name="Chia J.-M."/>
            <person name="Deragon J.-M."/>
            <person name="Estill J.C."/>
            <person name="Fu Y."/>
            <person name="Jeddeloh J.A."/>
            <person name="Han Y."/>
            <person name="Lee H."/>
            <person name="Li P."/>
            <person name="Lisch D.R."/>
            <person name="Liu S."/>
            <person name="Liu Z."/>
            <person name="Nagel D.H."/>
            <person name="McCann M.C."/>
            <person name="SanMiguel P."/>
            <person name="Myers A.M."/>
            <person name="Nettleton D."/>
            <person name="Nguyen J."/>
            <person name="Penning B.W."/>
            <person name="Ponnala L."/>
            <person name="Schneider K.L."/>
            <person name="Schwartz D.C."/>
            <person name="Sharma A."/>
            <person name="Soderlund C."/>
            <person name="Springer N.M."/>
            <person name="Sun Q."/>
            <person name="Wang H."/>
            <person name="Waterman M."/>
            <person name="Westerman R."/>
            <person name="Wolfgruber T.K."/>
            <person name="Yang L."/>
            <person name="Yu Y."/>
            <person name="Zhang L."/>
            <person name="Zhou S."/>
            <person name="Zhu Q."/>
            <person name="Bennetzen J.L."/>
            <person name="Dawe R.K."/>
            <person name="Jiang J."/>
            <person name="Jiang N."/>
            <person name="Presting G.G."/>
            <person name="Wessler S.R."/>
            <person name="Aluru S."/>
            <person name="Martienssen R.A."/>
            <person name="Clifton S.W."/>
            <person name="McCombie W.R."/>
            <person name="Wing R.A."/>
            <person name="Wilson R.K."/>
        </authorList>
    </citation>
    <scope>NUCLEOTIDE SEQUENCE [LARGE SCALE GENOMIC DNA]</scope>
    <source>
        <strain evidence="11">cv. B73</strain>
    </source>
</reference>
<reference evidence="10" key="2">
    <citation type="submission" date="2019-07" db="EMBL/GenBank/DDBJ databases">
        <authorList>
            <person name="Seetharam A."/>
            <person name="Woodhouse M."/>
            <person name="Cannon E."/>
        </authorList>
    </citation>
    <scope>NUCLEOTIDE SEQUENCE [LARGE SCALE GENOMIC DNA]</scope>
    <source>
        <strain evidence="10">cv. B73</strain>
    </source>
</reference>
<dbReference type="Gramene" id="Zm00001eb421280_T001">
    <property type="protein sequence ID" value="Zm00001eb421280_P001"/>
    <property type="gene ID" value="Zm00001eb421280"/>
</dbReference>
<dbReference type="AlphaFoldDB" id="A0A804RM83"/>
<dbReference type="EnsemblPlants" id="Zm00001eb421280_T001">
    <property type="protein sequence ID" value="Zm00001eb421280_P001"/>
    <property type="gene ID" value="Zm00001eb421280"/>
</dbReference>
<evidence type="ECO:0000313" key="10">
    <source>
        <dbReference type="EnsemblPlants" id="Zm00001eb421280_P001"/>
    </source>
</evidence>
<dbReference type="GO" id="GO:0000030">
    <property type="term" value="F:mannosyltransferase activity"/>
    <property type="evidence" value="ECO:0000318"/>
    <property type="project" value="GO_Central"/>
</dbReference>
<feature type="transmembrane region" description="Helical" evidence="9">
    <location>
        <begin position="35"/>
        <end position="57"/>
    </location>
</feature>
<evidence type="ECO:0000256" key="1">
    <source>
        <dbReference type="ARBA" id="ARBA00004389"/>
    </source>
</evidence>
<evidence type="ECO:0000256" key="9">
    <source>
        <dbReference type="SAM" id="Phobius"/>
    </source>
</evidence>
<organism evidence="10 11">
    <name type="scientific">Zea mays</name>
    <name type="common">Maize</name>
    <dbReference type="NCBI Taxonomy" id="4577"/>
    <lineage>
        <taxon>Eukaryota</taxon>
        <taxon>Viridiplantae</taxon>
        <taxon>Streptophyta</taxon>
        <taxon>Embryophyta</taxon>
        <taxon>Tracheophyta</taxon>
        <taxon>Spermatophyta</taxon>
        <taxon>Magnoliopsida</taxon>
        <taxon>Liliopsida</taxon>
        <taxon>Poales</taxon>
        <taxon>Poaceae</taxon>
        <taxon>PACMAD clade</taxon>
        <taxon>Panicoideae</taxon>
        <taxon>Andropogonodae</taxon>
        <taxon>Andropogoneae</taxon>
        <taxon>Tripsacinae</taxon>
        <taxon>Zea</taxon>
    </lineage>
</organism>
<comment type="subcellular location">
    <subcellularLocation>
        <location evidence="1">Endoplasmic reticulum membrane</location>
        <topology evidence="1">Single-pass membrane protein</topology>
    </subcellularLocation>
</comment>
<keyword evidence="11" id="KW-1185">Reference proteome</keyword>
<keyword evidence="8 9" id="KW-0472">Membrane</keyword>